<accession>A0A6G1EPA6</accession>
<evidence type="ECO:0000256" key="1">
    <source>
        <dbReference type="SAM" id="MobiDB-lite"/>
    </source>
</evidence>
<proteinExistence type="predicted"/>
<evidence type="ECO:0000313" key="3">
    <source>
        <dbReference type="Proteomes" id="UP000479710"/>
    </source>
</evidence>
<evidence type="ECO:0000313" key="2">
    <source>
        <dbReference type="EMBL" id="KAF0926456.1"/>
    </source>
</evidence>
<organism evidence="2 3">
    <name type="scientific">Oryza meyeriana var. granulata</name>
    <dbReference type="NCBI Taxonomy" id="110450"/>
    <lineage>
        <taxon>Eukaryota</taxon>
        <taxon>Viridiplantae</taxon>
        <taxon>Streptophyta</taxon>
        <taxon>Embryophyta</taxon>
        <taxon>Tracheophyta</taxon>
        <taxon>Spermatophyta</taxon>
        <taxon>Magnoliopsida</taxon>
        <taxon>Liliopsida</taxon>
        <taxon>Poales</taxon>
        <taxon>Poaceae</taxon>
        <taxon>BOP clade</taxon>
        <taxon>Oryzoideae</taxon>
        <taxon>Oryzeae</taxon>
        <taxon>Oryzinae</taxon>
        <taxon>Oryza</taxon>
        <taxon>Oryza meyeriana</taxon>
    </lineage>
</organism>
<dbReference type="AlphaFoldDB" id="A0A6G1EPA6"/>
<dbReference type="Proteomes" id="UP000479710">
    <property type="component" value="Unassembled WGS sequence"/>
</dbReference>
<gene>
    <name evidence="2" type="ORF">E2562_025300</name>
</gene>
<protein>
    <submittedName>
        <fullName evidence="2">Uncharacterized protein</fullName>
    </submittedName>
</protein>
<name>A0A6G1EPA6_9ORYZ</name>
<dbReference type="EMBL" id="SPHZ02000003">
    <property type="protein sequence ID" value="KAF0926456.1"/>
    <property type="molecule type" value="Genomic_DNA"/>
</dbReference>
<feature type="region of interest" description="Disordered" evidence="1">
    <location>
        <begin position="30"/>
        <end position="50"/>
    </location>
</feature>
<reference evidence="2 3" key="1">
    <citation type="submission" date="2019-11" db="EMBL/GenBank/DDBJ databases">
        <title>Whole genome sequence of Oryza granulata.</title>
        <authorList>
            <person name="Li W."/>
        </authorList>
    </citation>
    <scope>NUCLEOTIDE SEQUENCE [LARGE SCALE GENOMIC DNA]</scope>
    <source>
        <strain evidence="3">cv. Menghai</strain>
        <tissue evidence="2">Leaf</tissue>
    </source>
</reference>
<sequence length="131" mass="13888">MPSLCPSRQVTQFVPSRARDTVDGPCRFPHLPESGTPLQSVQPVGASKKARPRCTGWRVPELLASTDESLLPLVSMAGCRLLADGWQMADEGAMGGGWMAAPMTSSWLMKVRAMAMGGGWMEAPMIGANGG</sequence>
<keyword evidence="3" id="KW-1185">Reference proteome</keyword>
<comment type="caution">
    <text evidence="2">The sequence shown here is derived from an EMBL/GenBank/DDBJ whole genome shotgun (WGS) entry which is preliminary data.</text>
</comment>